<keyword evidence="2" id="KW-0808">Transferase</keyword>
<dbReference type="NCBIfam" id="NF006743">
    <property type="entry name" value="PRK09270.1-2"/>
    <property type="match status" value="1"/>
</dbReference>
<keyword evidence="3" id="KW-1185">Reference proteome</keyword>
<dbReference type="SUPFAM" id="SSF52540">
    <property type="entry name" value="P-loop containing nucleoside triphosphate hydrolases"/>
    <property type="match status" value="1"/>
</dbReference>
<keyword evidence="2" id="KW-0418">Kinase</keyword>
<dbReference type="AlphaFoldDB" id="A0A2X4TWB8"/>
<dbReference type="STRING" id="1219011.GCA_001895045_03103"/>
<evidence type="ECO:0000313" key="3">
    <source>
        <dbReference type="Proteomes" id="UP000249091"/>
    </source>
</evidence>
<dbReference type="Gene3D" id="3.40.50.300">
    <property type="entry name" value="P-loop containing nucleotide triphosphate hydrolases"/>
    <property type="match status" value="1"/>
</dbReference>
<reference evidence="2 3" key="1">
    <citation type="submission" date="2018-06" db="EMBL/GenBank/DDBJ databases">
        <authorList>
            <consortium name="Pathogen Informatics"/>
            <person name="Doyle S."/>
        </authorList>
    </citation>
    <scope>NUCLEOTIDE SEQUENCE [LARGE SCALE GENOMIC DNA]</scope>
    <source>
        <strain evidence="2 3">NCTC10994</strain>
    </source>
</reference>
<dbReference type="PANTHER" id="PTHR10285">
    <property type="entry name" value="URIDINE KINASE"/>
    <property type="match status" value="1"/>
</dbReference>
<dbReference type="InterPro" id="IPR027417">
    <property type="entry name" value="P-loop_NTPase"/>
</dbReference>
<evidence type="ECO:0000259" key="1">
    <source>
        <dbReference type="Pfam" id="PF00485"/>
    </source>
</evidence>
<dbReference type="Pfam" id="PF00485">
    <property type="entry name" value="PRK"/>
    <property type="match status" value="1"/>
</dbReference>
<gene>
    <name evidence="2" type="primary">coaA_2</name>
    <name evidence="2" type="ORF">NCTC10994_02010</name>
</gene>
<name>A0A2X4TWB8_9NOCA</name>
<dbReference type="EC" id="2.7.1.33" evidence="2"/>
<feature type="domain" description="Phosphoribulokinase/uridine kinase" evidence="1">
    <location>
        <begin position="43"/>
        <end position="202"/>
    </location>
</feature>
<accession>A0A2X4TWB8</accession>
<dbReference type="EMBL" id="LS483468">
    <property type="protein sequence ID" value="SQI31747.1"/>
    <property type="molecule type" value="Genomic_DNA"/>
</dbReference>
<dbReference type="GO" id="GO:0005524">
    <property type="term" value="F:ATP binding"/>
    <property type="evidence" value="ECO:0007669"/>
    <property type="project" value="InterPro"/>
</dbReference>
<dbReference type="KEGG" id="rcr:NCTC10994_02010"/>
<organism evidence="2 3">
    <name type="scientific">Rhodococcus coprophilus</name>
    <dbReference type="NCBI Taxonomy" id="38310"/>
    <lineage>
        <taxon>Bacteria</taxon>
        <taxon>Bacillati</taxon>
        <taxon>Actinomycetota</taxon>
        <taxon>Actinomycetes</taxon>
        <taxon>Mycobacteriales</taxon>
        <taxon>Nocardiaceae</taxon>
        <taxon>Rhodococcus</taxon>
    </lineage>
</organism>
<sequence length="230" mass="25039">MCSEPVDAESASPESVRTGPLRELVDELVTYVLAGLPESRRTVVGLCGPPGAGKSRATWLLMKALRRAGIPAGQAPMDGFHLSNRQLDARGARSRKGAPDTFDVAGYRNTLERIRARGSETVYAPDFSRRLDEPIAGVHAIAPEDRVVIAEGNYLLFDEGGWGDIRPLLDLVIYLDVPDSTLARRLVHRHVANGRADDQARDWVDNVDLPNAAAVAASRCRADLVWKPVP</sequence>
<dbReference type="GO" id="GO:0004594">
    <property type="term" value="F:pantothenate kinase activity"/>
    <property type="evidence" value="ECO:0007669"/>
    <property type="project" value="UniProtKB-EC"/>
</dbReference>
<dbReference type="InterPro" id="IPR006083">
    <property type="entry name" value="PRK/URK"/>
</dbReference>
<proteinExistence type="predicted"/>
<dbReference type="Proteomes" id="UP000249091">
    <property type="component" value="Chromosome 1"/>
</dbReference>
<evidence type="ECO:0000313" key="2">
    <source>
        <dbReference type="EMBL" id="SQI31747.1"/>
    </source>
</evidence>
<protein>
    <submittedName>
        <fullName evidence="2">Putative fructose transport system kinase</fullName>
        <ecNumber evidence="2">2.7.1.33</ecNumber>
    </submittedName>
</protein>